<dbReference type="SUPFAM" id="SSF90123">
    <property type="entry name" value="ABC transporter transmembrane region"/>
    <property type="match status" value="1"/>
</dbReference>
<keyword evidence="2 7" id="KW-0812">Transmembrane</keyword>
<name>A0A0M6WQX6_9FIRM</name>
<dbReference type="InterPro" id="IPR003439">
    <property type="entry name" value="ABC_transporter-like_ATP-bd"/>
</dbReference>
<evidence type="ECO:0000313" key="10">
    <source>
        <dbReference type="EMBL" id="CRL40049.1"/>
    </source>
</evidence>
<dbReference type="InterPro" id="IPR011527">
    <property type="entry name" value="ABC1_TM_dom"/>
</dbReference>
<dbReference type="Pfam" id="PF00005">
    <property type="entry name" value="ABC_tran"/>
    <property type="match status" value="1"/>
</dbReference>
<dbReference type="EMBL" id="CVRR01000033">
    <property type="protein sequence ID" value="CRL40049.1"/>
    <property type="molecule type" value="Genomic_DNA"/>
</dbReference>
<keyword evidence="5 7" id="KW-1133">Transmembrane helix</keyword>
<dbReference type="PROSITE" id="PS50893">
    <property type="entry name" value="ABC_TRANSPORTER_2"/>
    <property type="match status" value="1"/>
</dbReference>
<dbReference type="GO" id="GO:0016887">
    <property type="term" value="F:ATP hydrolysis activity"/>
    <property type="evidence" value="ECO:0007669"/>
    <property type="project" value="InterPro"/>
</dbReference>
<evidence type="ECO:0000256" key="1">
    <source>
        <dbReference type="ARBA" id="ARBA00004651"/>
    </source>
</evidence>
<dbReference type="PANTHER" id="PTHR43394">
    <property type="entry name" value="ATP-DEPENDENT PERMEASE MDL1, MITOCHONDRIAL"/>
    <property type="match status" value="1"/>
</dbReference>
<evidence type="ECO:0000256" key="3">
    <source>
        <dbReference type="ARBA" id="ARBA00022741"/>
    </source>
</evidence>
<dbReference type="Gene3D" id="3.40.50.300">
    <property type="entry name" value="P-loop containing nucleotide triphosphate hydrolases"/>
    <property type="match status" value="1"/>
</dbReference>
<evidence type="ECO:0000256" key="4">
    <source>
        <dbReference type="ARBA" id="ARBA00022840"/>
    </source>
</evidence>
<dbReference type="SUPFAM" id="SSF52540">
    <property type="entry name" value="P-loop containing nucleoside triphosphate hydrolases"/>
    <property type="match status" value="1"/>
</dbReference>
<dbReference type="GO" id="GO:0005886">
    <property type="term" value="C:plasma membrane"/>
    <property type="evidence" value="ECO:0007669"/>
    <property type="project" value="UniProtKB-SubCell"/>
</dbReference>
<reference evidence="11" key="1">
    <citation type="submission" date="2015-05" db="EMBL/GenBank/DDBJ databases">
        <authorList>
            <consortium name="Pathogen Informatics"/>
        </authorList>
    </citation>
    <scope>NUCLEOTIDE SEQUENCE [LARGE SCALE GENOMIC DNA]</scope>
    <source>
        <strain evidence="11">M72</strain>
    </source>
</reference>
<dbReference type="GO" id="GO:0005524">
    <property type="term" value="F:ATP binding"/>
    <property type="evidence" value="ECO:0007669"/>
    <property type="project" value="UniProtKB-KW"/>
</dbReference>
<keyword evidence="4" id="KW-0067">ATP-binding</keyword>
<dbReference type="PANTHER" id="PTHR43394:SF1">
    <property type="entry name" value="ATP-BINDING CASSETTE SUB-FAMILY B MEMBER 10, MITOCHONDRIAL"/>
    <property type="match status" value="1"/>
</dbReference>
<dbReference type="Proteomes" id="UP000049979">
    <property type="component" value="Unassembled WGS sequence"/>
</dbReference>
<sequence length="606" mass="70229">MLAKIKRESKKGKESLSKLIHIMVKTYILIWDGSKKYMFLSFAFTIFSGILVPVTSIIWGRFINAVTDALANNEISNAIYWMILSVSINIIIGTIGYIKHYLSYMEAQCMNRYISKILFDKMRRVKVSAFDDSNFYNYVQKINNESVTRTSSIMQTSLKCVESIVSIISTLVIFIKFDFGIIIYCFLSCLPVLYINMKIAKKQYDVYNHRFEKLRYIINLKNIFTRYECVKELKVYRLHEFISNKILNYNDKFINEDKKIRSRFTIENAIADGVKNVLSGALKFLVLIKTIANRLQIGQFVTYIQLLDQLQVDISILFNVVQSFFEDGLYIDDLYRFLDDLNIEEKKGGINLIGGIQTIEFINVSFKYPGLERWALKNISTKFCQGDFYALVGINGAGKTTFIKLILGLYEPTEGRILVNGIDLNQLNKESYFKMFATVFQDFIKYPFNVYENIGIGLIENIDNCEEIEQAGILSDIDSIIQRLPSKYNTKLLREWNEAVDLSHGQWQRIALSRAFFNKNANVVILDEPSSALDPEAEYNIFRKFEEISEHKMRIVISHRLSNIKKATCIILLKDGEIVGKGDHQDLYDKNEDYQKLYDMQAEGYV</sequence>
<evidence type="ECO:0000313" key="11">
    <source>
        <dbReference type="Proteomes" id="UP000049979"/>
    </source>
</evidence>
<dbReference type="AlphaFoldDB" id="A0A0M6WQX6"/>
<comment type="subcellular location">
    <subcellularLocation>
        <location evidence="1">Cell membrane</location>
        <topology evidence="1">Multi-pass membrane protein</topology>
    </subcellularLocation>
</comment>
<evidence type="ECO:0000256" key="2">
    <source>
        <dbReference type="ARBA" id="ARBA00022692"/>
    </source>
</evidence>
<feature type="transmembrane region" description="Helical" evidence="7">
    <location>
        <begin position="79"/>
        <end position="98"/>
    </location>
</feature>
<feature type="domain" description="ABC transporter" evidence="8">
    <location>
        <begin position="359"/>
        <end position="600"/>
    </location>
</feature>
<evidence type="ECO:0000259" key="8">
    <source>
        <dbReference type="PROSITE" id="PS50893"/>
    </source>
</evidence>
<dbReference type="RefSeq" id="WP_055068154.1">
    <property type="nucleotide sequence ID" value="NZ_CP173697.1"/>
</dbReference>
<dbReference type="InterPro" id="IPR039421">
    <property type="entry name" value="Type_1_exporter"/>
</dbReference>
<dbReference type="OrthoDB" id="1699242at2"/>
<evidence type="ECO:0000256" key="5">
    <source>
        <dbReference type="ARBA" id="ARBA00022989"/>
    </source>
</evidence>
<dbReference type="InterPro" id="IPR017871">
    <property type="entry name" value="ABC_transporter-like_CS"/>
</dbReference>
<protein>
    <submittedName>
        <fullName evidence="10">ABC-type multidrug transport system, ATPase and permease components</fullName>
    </submittedName>
</protein>
<dbReference type="Gene3D" id="1.20.1560.10">
    <property type="entry name" value="ABC transporter type 1, transmembrane domain"/>
    <property type="match status" value="1"/>
</dbReference>
<evidence type="ECO:0000256" key="6">
    <source>
        <dbReference type="ARBA" id="ARBA00023136"/>
    </source>
</evidence>
<dbReference type="GO" id="GO:0015421">
    <property type="term" value="F:ABC-type oligopeptide transporter activity"/>
    <property type="evidence" value="ECO:0007669"/>
    <property type="project" value="TreeGrafter"/>
</dbReference>
<keyword evidence="6 7" id="KW-0472">Membrane</keyword>
<dbReference type="PROSITE" id="PS50929">
    <property type="entry name" value="ABC_TM1F"/>
    <property type="match status" value="1"/>
</dbReference>
<dbReference type="Pfam" id="PF00664">
    <property type="entry name" value="ABC_membrane"/>
    <property type="match status" value="1"/>
</dbReference>
<dbReference type="PROSITE" id="PS00211">
    <property type="entry name" value="ABC_TRANSPORTER_1"/>
    <property type="match status" value="1"/>
</dbReference>
<feature type="transmembrane region" description="Helical" evidence="7">
    <location>
        <begin position="181"/>
        <end position="200"/>
    </location>
</feature>
<proteinExistence type="predicted"/>
<feature type="transmembrane region" description="Helical" evidence="7">
    <location>
        <begin position="37"/>
        <end position="59"/>
    </location>
</feature>
<evidence type="ECO:0000256" key="7">
    <source>
        <dbReference type="SAM" id="Phobius"/>
    </source>
</evidence>
<accession>A0A0M6WQX6</accession>
<dbReference type="InterPro" id="IPR027417">
    <property type="entry name" value="P-loop_NTPase"/>
</dbReference>
<organism evidence="10 11">
    <name type="scientific">Roseburia faecis</name>
    <dbReference type="NCBI Taxonomy" id="301302"/>
    <lineage>
        <taxon>Bacteria</taxon>
        <taxon>Bacillati</taxon>
        <taxon>Bacillota</taxon>
        <taxon>Clostridia</taxon>
        <taxon>Lachnospirales</taxon>
        <taxon>Lachnospiraceae</taxon>
        <taxon>Roseburia</taxon>
    </lineage>
</organism>
<dbReference type="InterPro" id="IPR003593">
    <property type="entry name" value="AAA+_ATPase"/>
</dbReference>
<dbReference type="SMART" id="SM00382">
    <property type="entry name" value="AAA"/>
    <property type="match status" value="1"/>
</dbReference>
<keyword evidence="11" id="KW-1185">Reference proteome</keyword>
<feature type="domain" description="ABC transmembrane type-1" evidence="9">
    <location>
        <begin position="39"/>
        <end position="326"/>
    </location>
</feature>
<gene>
    <name evidence="10" type="ORF">M72_08151</name>
</gene>
<keyword evidence="3" id="KW-0547">Nucleotide-binding</keyword>
<evidence type="ECO:0000259" key="9">
    <source>
        <dbReference type="PROSITE" id="PS50929"/>
    </source>
</evidence>
<dbReference type="InterPro" id="IPR036640">
    <property type="entry name" value="ABC1_TM_sf"/>
</dbReference>